<gene>
    <name evidence="1" type="ORF">GCM10010151_64930</name>
</gene>
<evidence type="ECO:0000313" key="2">
    <source>
        <dbReference type="Proteomes" id="UP001501822"/>
    </source>
</evidence>
<organism evidence="1 2">
    <name type="scientific">Actinoallomurus spadix</name>
    <dbReference type="NCBI Taxonomy" id="79912"/>
    <lineage>
        <taxon>Bacteria</taxon>
        <taxon>Bacillati</taxon>
        <taxon>Actinomycetota</taxon>
        <taxon>Actinomycetes</taxon>
        <taxon>Streptosporangiales</taxon>
        <taxon>Thermomonosporaceae</taxon>
        <taxon>Actinoallomurus</taxon>
    </lineage>
</organism>
<dbReference type="Proteomes" id="UP001501822">
    <property type="component" value="Unassembled WGS sequence"/>
</dbReference>
<sequence length="370" mass="41365">MIASRTDLERLTPGDIERYLRTSGWRPVGDLNGRATIWALEPDDLEVIVPVSSRFRDYPQRVNDLIRTLAEAESRPESQIIHSVTASYVDRQYIRTFPDAPSGMISAADAAEAFQGVRELLIAAAYAEETQRGELVLPRRKPKIVEEFPARTLVTTGPGSFVIATHIELPRNDTLFPATPFERRALVKLREMLLSTQAAAAEADENADLSPFAERVDEGISKTLCRALARLGGTDRDQPVEMRFAWAEDEPTDLSTAPIRFEAEQITMLRHAADDLGRKETSEEAVLHGRIQGLRREGPDQPGWAVVRGQVSTKRGDLQRQVWVELPSDDYDRALRAHGQGLEVRAAGALRRTGRRTELRPVSLFRVLPT</sequence>
<keyword evidence="2" id="KW-1185">Reference proteome</keyword>
<accession>A0ABP3HC86</accession>
<name>A0ABP3HC86_9ACTN</name>
<dbReference type="RefSeq" id="WP_343886720.1">
    <property type="nucleotide sequence ID" value="NZ_BAAABM010000066.1"/>
</dbReference>
<dbReference type="EMBL" id="BAAABM010000066">
    <property type="protein sequence ID" value="GAA0366009.1"/>
    <property type="molecule type" value="Genomic_DNA"/>
</dbReference>
<protein>
    <submittedName>
        <fullName evidence="1">Uncharacterized protein</fullName>
    </submittedName>
</protein>
<reference evidence="2" key="1">
    <citation type="journal article" date="2019" name="Int. J. Syst. Evol. Microbiol.">
        <title>The Global Catalogue of Microorganisms (GCM) 10K type strain sequencing project: providing services to taxonomists for standard genome sequencing and annotation.</title>
        <authorList>
            <consortium name="The Broad Institute Genomics Platform"/>
            <consortium name="The Broad Institute Genome Sequencing Center for Infectious Disease"/>
            <person name="Wu L."/>
            <person name="Ma J."/>
        </authorList>
    </citation>
    <scope>NUCLEOTIDE SEQUENCE [LARGE SCALE GENOMIC DNA]</scope>
    <source>
        <strain evidence="2">JCM 3146</strain>
    </source>
</reference>
<proteinExistence type="predicted"/>
<comment type="caution">
    <text evidence="1">The sequence shown here is derived from an EMBL/GenBank/DDBJ whole genome shotgun (WGS) entry which is preliminary data.</text>
</comment>
<evidence type="ECO:0000313" key="1">
    <source>
        <dbReference type="EMBL" id="GAA0366009.1"/>
    </source>
</evidence>